<keyword evidence="4 10" id="KW-0436">Ligase</keyword>
<comment type="cofactor">
    <cofactor evidence="10">
        <name>Mg(2+)</name>
        <dbReference type="ChEBI" id="CHEBI:18420"/>
    </cofactor>
</comment>
<dbReference type="SUPFAM" id="SSF53623">
    <property type="entry name" value="MurD-like peptide ligases, catalytic domain"/>
    <property type="match status" value="1"/>
</dbReference>
<dbReference type="HAMAP" id="MF_00208">
    <property type="entry name" value="MurE"/>
    <property type="match status" value="1"/>
</dbReference>
<evidence type="ECO:0000313" key="14">
    <source>
        <dbReference type="EMBL" id="HIS24928.1"/>
    </source>
</evidence>
<dbReference type="GO" id="GO:0000287">
    <property type="term" value="F:magnesium ion binding"/>
    <property type="evidence" value="ECO:0007669"/>
    <property type="project" value="UniProtKB-UniRule"/>
</dbReference>
<dbReference type="NCBIfam" id="NF001126">
    <property type="entry name" value="PRK00139.1-4"/>
    <property type="match status" value="1"/>
</dbReference>
<keyword evidence="10" id="KW-0460">Magnesium</keyword>
<evidence type="ECO:0000256" key="2">
    <source>
        <dbReference type="ARBA" id="ARBA00005898"/>
    </source>
</evidence>
<comment type="function">
    <text evidence="10">Catalyzes the addition of meso-diaminopimelic acid to the nucleotide precursor UDP-N-acetylmuramoyl-L-alanyl-D-glutamate (UMAG) in the biosynthesis of bacterial cell-wall peptidoglycan.</text>
</comment>
<feature type="binding site" evidence="10">
    <location>
        <position position="176"/>
    </location>
    <ligand>
        <name>UDP-N-acetyl-alpha-D-muramoyl-L-alanyl-D-glutamate</name>
        <dbReference type="ChEBI" id="CHEBI:83900"/>
    </ligand>
</feature>
<dbReference type="GO" id="GO:0004326">
    <property type="term" value="F:tetrahydrofolylpolyglutamate synthase activity"/>
    <property type="evidence" value="ECO:0007669"/>
    <property type="project" value="InterPro"/>
</dbReference>
<feature type="binding site" evidence="10">
    <location>
        <position position="182"/>
    </location>
    <ligand>
        <name>UDP-N-acetyl-alpha-D-muramoyl-L-alanyl-D-glutamate</name>
        <dbReference type="ChEBI" id="CHEBI:83900"/>
    </ligand>
</feature>
<dbReference type="Proteomes" id="UP000823982">
    <property type="component" value="Unassembled WGS sequence"/>
</dbReference>
<keyword evidence="8 10" id="KW-0573">Peptidoglycan synthesis</keyword>
<feature type="binding site" evidence="10">
    <location>
        <begin position="107"/>
        <end position="113"/>
    </location>
    <ligand>
        <name>ATP</name>
        <dbReference type="ChEBI" id="CHEBI:30616"/>
    </ligand>
</feature>
<dbReference type="GO" id="GO:0005524">
    <property type="term" value="F:ATP binding"/>
    <property type="evidence" value="ECO:0007669"/>
    <property type="project" value="UniProtKB-UniRule"/>
</dbReference>
<feature type="domain" description="Mur ligase C-terminal" evidence="12">
    <location>
        <begin position="325"/>
        <end position="452"/>
    </location>
</feature>
<comment type="catalytic activity">
    <reaction evidence="10">
        <text>UDP-N-acetyl-alpha-D-muramoyl-L-alanyl-D-glutamate + meso-2,6-diaminopimelate + ATP = UDP-N-acetyl-alpha-D-muramoyl-L-alanyl-gamma-D-glutamyl-meso-2,6-diaminopimelate + ADP + phosphate + H(+)</text>
        <dbReference type="Rhea" id="RHEA:23676"/>
        <dbReference type="ChEBI" id="CHEBI:15378"/>
        <dbReference type="ChEBI" id="CHEBI:30616"/>
        <dbReference type="ChEBI" id="CHEBI:43474"/>
        <dbReference type="ChEBI" id="CHEBI:57791"/>
        <dbReference type="ChEBI" id="CHEBI:83900"/>
        <dbReference type="ChEBI" id="CHEBI:83905"/>
        <dbReference type="ChEBI" id="CHEBI:456216"/>
        <dbReference type="EC" id="6.3.2.13"/>
    </reaction>
</comment>
<dbReference type="GO" id="GO:0071555">
    <property type="term" value="P:cell wall organization"/>
    <property type="evidence" value="ECO:0007669"/>
    <property type="project" value="UniProtKB-KW"/>
</dbReference>
<dbReference type="GO" id="GO:0051301">
    <property type="term" value="P:cell division"/>
    <property type="evidence" value="ECO:0007669"/>
    <property type="project" value="UniProtKB-KW"/>
</dbReference>
<keyword evidence="7 10" id="KW-0133">Cell shape</keyword>
<feature type="modified residue" description="N6-carboxylysine" evidence="10">
    <location>
        <position position="216"/>
    </location>
</feature>
<feature type="domain" description="Mur ligase central" evidence="13">
    <location>
        <begin position="105"/>
        <end position="302"/>
    </location>
</feature>
<keyword evidence="10 11" id="KW-0131">Cell cycle</keyword>
<dbReference type="Gene3D" id="3.40.1390.10">
    <property type="entry name" value="MurE/MurF, N-terminal domain"/>
    <property type="match status" value="1"/>
</dbReference>
<proteinExistence type="inferred from homology"/>
<feature type="binding site" evidence="10">
    <location>
        <begin position="149"/>
        <end position="150"/>
    </location>
    <ligand>
        <name>UDP-N-acetyl-alpha-D-muramoyl-L-alanyl-D-glutamate</name>
        <dbReference type="ChEBI" id="CHEBI:83900"/>
    </ligand>
</feature>
<evidence type="ECO:0000313" key="15">
    <source>
        <dbReference type="Proteomes" id="UP000823982"/>
    </source>
</evidence>
<dbReference type="GO" id="GO:0008360">
    <property type="term" value="P:regulation of cell shape"/>
    <property type="evidence" value="ECO:0007669"/>
    <property type="project" value="UniProtKB-KW"/>
</dbReference>
<evidence type="ECO:0000256" key="11">
    <source>
        <dbReference type="RuleBase" id="RU004135"/>
    </source>
</evidence>
<reference evidence="14" key="1">
    <citation type="submission" date="2020-10" db="EMBL/GenBank/DDBJ databases">
        <authorList>
            <person name="Gilroy R."/>
        </authorList>
    </citation>
    <scope>NUCLEOTIDE SEQUENCE</scope>
    <source>
        <strain evidence="14">CHK157-1446</strain>
    </source>
</reference>
<evidence type="ECO:0000259" key="12">
    <source>
        <dbReference type="Pfam" id="PF02875"/>
    </source>
</evidence>
<gene>
    <name evidence="10" type="primary">murE</name>
    <name evidence="14" type="ORF">IAD01_05955</name>
</gene>
<feature type="binding site" evidence="10">
    <location>
        <begin position="398"/>
        <end position="401"/>
    </location>
    <ligand>
        <name>meso-2,6-diaminopimelate</name>
        <dbReference type="ChEBI" id="CHEBI:57791"/>
    </ligand>
</feature>
<keyword evidence="3 10" id="KW-0963">Cytoplasm</keyword>
<dbReference type="SUPFAM" id="SSF63418">
    <property type="entry name" value="MurE/MurF N-terminal domain"/>
    <property type="match status" value="1"/>
</dbReference>
<feature type="short sequence motif" description="Meso-diaminopimelate recognition motif" evidence="10">
    <location>
        <begin position="398"/>
        <end position="401"/>
    </location>
</feature>
<dbReference type="Gene3D" id="3.90.190.20">
    <property type="entry name" value="Mur ligase, C-terminal domain"/>
    <property type="match status" value="1"/>
</dbReference>
<comment type="subcellular location">
    <subcellularLocation>
        <location evidence="10 11">Cytoplasm</location>
    </subcellularLocation>
</comment>
<evidence type="ECO:0000256" key="1">
    <source>
        <dbReference type="ARBA" id="ARBA00004752"/>
    </source>
</evidence>
<dbReference type="GO" id="GO:0005737">
    <property type="term" value="C:cytoplasm"/>
    <property type="evidence" value="ECO:0007669"/>
    <property type="project" value="UniProtKB-SubCell"/>
</dbReference>
<keyword evidence="9 10" id="KW-0961">Cell wall biogenesis/degradation</keyword>
<evidence type="ECO:0000256" key="5">
    <source>
        <dbReference type="ARBA" id="ARBA00022741"/>
    </source>
</evidence>
<dbReference type="InterPro" id="IPR018109">
    <property type="entry name" value="Folylpolyglutamate_synth_CS"/>
</dbReference>
<dbReference type="Gene3D" id="3.40.1190.10">
    <property type="entry name" value="Mur-like, catalytic domain"/>
    <property type="match status" value="1"/>
</dbReference>
<evidence type="ECO:0000256" key="10">
    <source>
        <dbReference type="HAMAP-Rule" id="MF_00208"/>
    </source>
</evidence>
<name>A0A9D1JI50_9FIRM</name>
<dbReference type="InterPro" id="IPR036565">
    <property type="entry name" value="Mur-like_cat_sf"/>
</dbReference>
<keyword evidence="10 11" id="KW-0132">Cell division</keyword>
<dbReference type="PROSITE" id="PS01011">
    <property type="entry name" value="FOLYLPOLYGLU_SYNT_1"/>
    <property type="match status" value="1"/>
</dbReference>
<dbReference type="InterPro" id="IPR036615">
    <property type="entry name" value="Mur_ligase_C_dom_sf"/>
</dbReference>
<dbReference type="Pfam" id="PF02875">
    <property type="entry name" value="Mur_ligase_C"/>
    <property type="match status" value="1"/>
</dbReference>
<comment type="PTM">
    <text evidence="10">Carboxylation is probably crucial for Mg(2+) binding and, consequently, for the gamma-phosphate positioning of ATP.</text>
</comment>
<dbReference type="InterPro" id="IPR013221">
    <property type="entry name" value="Mur_ligase_cen"/>
</dbReference>
<dbReference type="GO" id="GO:0008765">
    <property type="term" value="F:UDP-N-acetylmuramoylalanyl-D-glutamate-2,6-diaminopimelate ligase activity"/>
    <property type="evidence" value="ECO:0007669"/>
    <property type="project" value="UniProtKB-UniRule"/>
</dbReference>
<sequence length="486" mass="53585">MKLSELLRGAAQLPEGIKDIQITKISSDTRDEIDSGTLFVCLKGAKFDAHDAVPELEKKGVGAVVTERDCAVGNQIIVPDTRLALSRIWANMYSNPEKKMKFIGVTGTNGKTTTTTLIKRLLDDLSIPAGLIGTCQNEICGEVTHAERTTPEPNEFFELLDRMAESGCRYVVMEVSSQGLEQQRLGDVWFETAVFTNLTQDHLDVHGTMENYYQAKKLLFSRCTNALVNIDDEYGARLYGEISCNKFSFSEKNSDADFSADFIKLHGGGSSYWLSDRKKTYKVDIRLPGSYNVSNSMAAICALELCGIGMDKTAAGIAKIPGVRGRCELVDTGRDFSVILDYAHTPDALVNILETVREFAKGRVVCLFGCGGNRDAKKRPLMAKAAAENADFLIITSDNPRDEDPHEIITQIIKGLDADFKEYIEIDNRRDAIFWAVKNAQKDDVIVLAGKGHEDYQILAGGVKIHFDEHEVVKDALAAAFADEGK</sequence>
<evidence type="ECO:0000259" key="13">
    <source>
        <dbReference type="Pfam" id="PF08245"/>
    </source>
</evidence>
<feature type="binding site" evidence="10">
    <location>
        <position position="374"/>
    </location>
    <ligand>
        <name>meso-2,6-diaminopimelate</name>
        <dbReference type="ChEBI" id="CHEBI:57791"/>
    </ligand>
</feature>
<dbReference type="Pfam" id="PF08245">
    <property type="entry name" value="Mur_ligase_M"/>
    <property type="match status" value="1"/>
</dbReference>
<comment type="similarity">
    <text evidence="2 10">Belongs to the MurCDEF family. MurE subfamily.</text>
</comment>
<comment type="pathway">
    <text evidence="1 10 11">Cell wall biogenesis; peptidoglycan biosynthesis.</text>
</comment>
<dbReference type="SUPFAM" id="SSF53244">
    <property type="entry name" value="MurD-like peptide ligases, peptide-binding domain"/>
    <property type="match status" value="1"/>
</dbReference>
<dbReference type="InterPro" id="IPR035911">
    <property type="entry name" value="MurE/MurF_N"/>
</dbReference>
<dbReference type="GO" id="GO:0009252">
    <property type="term" value="P:peptidoglycan biosynthetic process"/>
    <property type="evidence" value="ECO:0007669"/>
    <property type="project" value="UniProtKB-UniRule"/>
</dbReference>
<evidence type="ECO:0000256" key="9">
    <source>
        <dbReference type="ARBA" id="ARBA00023316"/>
    </source>
</evidence>
<evidence type="ECO:0000256" key="7">
    <source>
        <dbReference type="ARBA" id="ARBA00022960"/>
    </source>
</evidence>
<feature type="binding site" evidence="10">
    <location>
        <position position="450"/>
    </location>
    <ligand>
        <name>meso-2,6-diaminopimelate</name>
        <dbReference type="ChEBI" id="CHEBI:57791"/>
    </ligand>
</feature>
<feature type="binding site" evidence="10">
    <location>
        <position position="29"/>
    </location>
    <ligand>
        <name>UDP-N-acetyl-alpha-D-muramoyl-L-alanyl-D-glutamate</name>
        <dbReference type="ChEBI" id="CHEBI:83900"/>
    </ligand>
</feature>
<evidence type="ECO:0000256" key="8">
    <source>
        <dbReference type="ARBA" id="ARBA00022984"/>
    </source>
</evidence>
<dbReference type="AlphaFoldDB" id="A0A9D1JI50"/>
<dbReference type="InterPro" id="IPR005761">
    <property type="entry name" value="UDP-N-AcMur-Glu-dNH2Pim_ligase"/>
</dbReference>
<accession>A0A9D1JI50</accession>
<dbReference type="PANTHER" id="PTHR23135:SF4">
    <property type="entry name" value="UDP-N-ACETYLMURAMOYL-L-ALANYL-D-GLUTAMATE--2,6-DIAMINOPIMELATE LIGASE MURE HOMOLOG, CHLOROPLASTIC"/>
    <property type="match status" value="1"/>
</dbReference>
<comment type="caution">
    <text evidence="10">Lacks conserved residue(s) required for the propagation of feature annotation.</text>
</comment>
<dbReference type="EC" id="6.3.2.13" evidence="10"/>
<organism evidence="14 15">
    <name type="scientific">Candidatus Faeciplasma gallinarum</name>
    <dbReference type="NCBI Taxonomy" id="2840799"/>
    <lineage>
        <taxon>Bacteria</taxon>
        <taxon>Bacillati</taxon>
        <taxon>Bacillota</taxon>
        <taxon>Clostridia</taxon>
        <taxon>Eubacteriales</taxon>
        <taxon>Oscillospiraceae</taxon>
        <taxon>Oscillospiraceae incertae sedis</taxon>
        <taxon>Candidatus Faeciplasma</taxon>
    </lineage>
</organism>
<dbReference type="PANTHER" id="PTHR23135">
    <property type="entry name" value="MUR LIGASE FAMILY MEMBER"/>
    <property type="match status" value="1"/>
</dbReference>
<feature type="binding site" evidence="10">
    <location>
        <position position="454"/>
    </location>
    <ligand>
        <name>meso-2,6-diaminopimelate</name>
        <dbReference type="ChEBI" id="CHEBI:57791"/>
    </ligand>
</feature>
<reference evidence="14" key="2">
    <citation type="journal article" date="2021" name="PeerJ">
        <title>Extensive microbial diversity within the chicken gut microbiome revealed by metagenomics and culture.</title>
        <authorList>
            <person name="Gilroy R."/>
            <person name="Ravi A."/>
            <person name="Getino M."/>
            <person name="Pursley I."/>
            <person name="Horton D.L."/>
            <person name="Alikhan N.F."/>
            <person name="Baker D."/>
            <person name="Gharbi K."/>
            <person name="Hall N."/>
            <person name="Watson M."/>
            <person name="Adriaenssens E.M."/>
            <person name="Foster-Nyarko E."/>
            <person name="Jarju S."/>
            <person name="Secka A."/>
            <person name="Antonio M."/>
            <person name="Oren A."/>
            <person name="Chaudhuri R.R."/>
            <person name="La Ragione R."/>
            <person name="Hildebrand F."/>
            <person name="Pallen M.J."/>
        </authorList>
    </citation>
    <scope>NUCLEOTIDE SEQUENCE</scope>
    <source>
        <strain evidence="14">CHK157-1446</strain>
    </source>
</reference>
<keyword evidence="6 10" id="KW-0067">ATP-binding</keyword>
<protein>
    <recommendedName>
        <fullName evidence="10">UDP-N-acetylmuramoyl-L-alanyl-D-glutamate--2,6-diaminopimelate ligase</fullName>
        <ecNumber evidence="10">6.3.2.13</ecNumber>
    </recommendedName>
    <alternativeName>
        <fullName evidence="10">Meso-A2pm-adding enzyme</fullName>
    </alternativeName>
    <alternativeName>
        <fullName evidence="10">Meso-diaminopimelate-adding enzyme</fullName>
    </alternativeName>
    <alternativeName>
        <fullName evidence="10">UDP-MurNAc-L-Ala-D-Glu:meso-diaminopimelate ligase</fullName>
    </alternativeName>
    <alternativeName>
        <fullName evidence="10">UDP-MurNAc-tripeptide synthetase</fullName>
    </alternativeName>
    <alternativeName>
        <fullName evidence="10">UDP-N-acetylmuramyl-tripeptide synthetase</fullName>
    </alternativeName>
</protein>
<evidence type="ECO:0000256" key="6">
    <source>
        <dbReference type="ARBA" id="ARBA00022840"/>
    </source>
</evidence>
<comment type="caution">
    <text evidence="14">The sequence shown here is derived from an EMBL/GenBank/DDBJ whole genome shotgun (WGS) entry which is preliminary data.</text>
</comment>
<evidence type="ECO:0000256" key="3">
    <source>
        <dbReference type="ARBA" id="ARBA00022490"/>
    </source>
</evidence>
<evidence type="ECO:0000256" key="4">
    <source>
        <dbReference type="ARBA" id="ARBA00022598"/>
    </source>
</evidence>
<dbReference type="NCBIfam" id="TIGR01085">
    <property type="entry name" value="murE"/>
    <property type="match status" value="1"/>
</dbReference>
<keyword evidence="5 10" id="KW-0547">Nucleotide-binding</keyword>
<dbReference type="EMBL" id="DVIR01000056">
    <property type="protein sequence ID" value="HIS24928.1"/>
    <property type="molecule type" value="Genomic_DNA"/>
</dbReference>
<dbReference type="InterPro" id="IPR004101">
    <property type="entry name" value="Mur_ligase_C"/>
</dbReference>
<feature type="binding site" evidence="10">
    <location>
        <position position="184"/>
    </location>
    <ligand>
        <name>UDP-N-acetyl-alpha-D-muramoyl-L-alanyl-D-glutamate</name>
        <dbReference type="ChEBI" id="CHEBI:83900"/>
    </ligand>
</feature>